<comment type="similarity">
    <text evidence="1">Belongs to the glutathione peroxidase family.</text>
</comment>
<reference evidence="4" key="2">
    <citation type="submission" date="2025-08" db="UniProtKB">
        <authorList>
            <consortium name="Ensembl"/>
        </authorList>
    </citation>
    <scope>IDENTIFICATION</scope>
</reference>
<evidence type="ECO:0000313" key="5">
    <source>
        <dbReference type="Proteomes" id="UP000005207"/>
    </source>
</evidence>
<evidence type="ECO:0000313" key="4">
    <source>
        <dbReference type="Ensembl" id="ENSONIP00000061628.1"/>
    </source>
</evidence>
<accession>A0A669DQF9</accession>
<dbReference type="GO" id="GO:0006979">
    <property type="term" value="P:response to oxidative stress"/>
    <property type="evidence" value="ECO:0007669"/>
    <property type="project" value="InterPro"/>
</dbReference>
<keyword evidence="5" id="KW-1185">Reference proteome</keyword>
<evidence type="ECO:0000256" key="3">
    <source>
        <dbReference type="ARBA" id="ARBA00023002"/>
    </source>
</evidence>
<sequence>MRFSYVLFCPSETPDPEDSQYHHIRLINIFLTHGKFCTCKYLPLIMLLLIGRLPVITRLLYWSLGQKTFMEGTIYKYRAKTLNGSQTVNFSDYAGKAVLFVNVATY</sequence>
<dbReference type="Ensembl" id="ENSONIT00000054483.1">
    <property type="protein sequence ID" value="ENSONIP00000061628.1"/>
    <property type="gene ID" value="ENSONIG00000030992.1"/>
</dbReference>
<protein>
    <submittedName>
        <fullName evidence="4">Uncharacterized protein</fullName>
    </submittedName>
</protein>
<reference evidence="5" key="1">
    <citation type="submission" date="2012-01" db="EMBL/GenBank/DDBJ databases">
        <title>The Genome Sequence of Oreochromis niloticus (Nile Tilapia).</title>
        <authorList>
            <consortium name="Broad Institute Genome Assembly Team"/>
            <consortium name="Broad Institute Sequencing Platform"/>
            <person name="Di Palma F."/>
            <person name="Johnson J."/>
            <person name="Lander E.S."/>
            <person name="Lindblad-Toh K."/>
        </authorList>
    </citation>
    <scope>NUCLEOTIDE SEQUENCE [LARGE SCALE GENOMIC DNA]</scope>
</reference>
<dbReference type="InterPro" id="IPR000889">
    <property type="entry name" value="Glutathione_peroxidase"/>
</dbReference>
<dbReference type="AlphaFoldDB" id="A0A669DQF9"/>
<keyword evidence="2" id="KW-0575">Peroxidase</keyword>
<dbReference type="Gene3D" id="3.40.30.10">
    <property type="entry name" value="Glutaredoxin"/>
    <property type="match status" value="1"/>
</dbReference>
<keyword evidence="3" id="KW-0560">Oxidoreductase</keyword>
<dbReference type="PROSITE" id="PS51355">
    <property type="entry name" value="GLUTATHIONE_PEROXID_3"/>
    <property type="match status" value="1"/>
</dbReference>
<dbReference type="InParanoid" id="A0A669DQF9"/>
<proteinExistence type="inferred from homology"/>
<reference evidence="4" key="3">
    <citation type="submission" date="2025-09" db="UniProtKB">
        <authorList>
            <consortium name="Ensembl"/>
        </authorList>
    </citation>
    <scope>IDENTIFICATION</scope>
</reference>
<dbReference type="Proteomes" id="UP000005207">
    <property type="component" value="Linkage group LG2"/>
</dbReference>
<dbReference type="GO" id="GO:0004601">
    <property type="term" value="F:peroxidase activity"/>
    <property type="evidence" value="ECO:0007669"/>
    <property type="project" value="UniProtKB-KW"/>
</dbReference>
<dbReference type="GeneTree" id="ENSGT00940000176927"/>
<organism evidence="4 5">
    <name type="scientific">Oreochromis niloticus</name>
    <name type="common">Nile tilapia</name>
    <name type="synonym">Tilapia nilotica</name>
    <dbReference type="NCBI Taxonomy" id="8128"/>
    <lineage>
        <taxon>Eukaryota</taxon>
        <taxon>Metazoa</taxon>
        <taxon>Chordata</taxon>
        <taxon>Craniata</taxon>
        <taxon>Vertebrata</taxon>
        <taxon>Euteleostomi</taxon>
        <taxon>Actinopterygii</taxon>
        <taxon>Neopterygii</taxon>
        <taxon>Teleostei</taxon>
        <taxon>Neoteleostei</taxon>
        <taxon>Acanthomorphata</taxon>
        <taxon>Ovalentaria</taxon>
        <taxon>Cichlomorphae</taxon>
        <taxon>Cichliformes</taxon>
        <taxon>Cichlidae</taxon>
        <taxon>African cichlids</taxon>
        <taxon>Pseudocrenilabrinae</taxon>
        <taxon>Oreochromini</taxon>
        <taxon>Oreochromis</taxon>
    </lineage>
</organism>
<name>A0A669DQF9_ORENI</name>
<evidence type="ECO:0000256" key="1">
    <source>
        <dbReference type="ARBA" id="ARBA00006926"/>
    </source>
</evidence>
<evidence type="ECO:0000256" key="2">
    <source>
        <dbReference type="ARBA" id="ARBA00022559"/>
    </source>
</evidence>